<proteinExistence type="predicted"/>
<dbReference type="AlphaFoldDB" id="S4W330"/>
<accession>S4W330</accession>
<keyword evidence="1" id="KW-0472">Membrane</keyword>
<feature type="transmembrane region" description="Helical" evidence="1">
    <location>
        <begin position="12"/>
        <end position="35"/>
    </location>
</feature>
<evidence type="ECO:0000256" key="1">
    <source>
        <dbReference type="SAM" id="Phobius"/>
    </source>
</evidence>
<name>S4W330_9BACT</name>
<dbReference type="EMBL" id="KC810034">
    <property type="protein sequence ID" value="AGO87467.1"/>
    <property type="molecule type" value="Genomic_DNA"/>
</dbReference>
<sequence length="37" mass="4074">MFDHLPSAQGILGMAWTTVVINKGSWLISTIIFAIQL</sequence>
<protein>
    <submittedName>
        <fullName evidence="2">Uncharacterized protein</fullName>
    </submittedName>
</protein>
<keyword evidence="1" id="KW-0812">Transmembrane</keyword>
<evidence type="ECO:0000313" key="2">
    <source>
        <dbReference type="EMBL" id="AGO87467.1"/>
    </source>
</evidence>
<reference evidence="2" key="1">
    <citation type="submission" date="2013-03" db="EMBL/GenBank/DDBJ databases">
        <authorList>
            <person name="Ballestriero F."/>
        </authorList>
    </citation>
    <scope>NUCLEOTIDE SEQUENCE</scope>
</reference>
<keyword evidence="1" id="KW-1133">Transmembrane helix</keyword>
<organism evidence="2">
    <name type="scientific">uncultured bacterium B19D1_C12D4_E9D6</name>
    <dbReference type="NCBI Taxonomy" id="1329637"/>
    <lineage>
        <taxon>Bacteria</taxon>
        <taxon>environmental samples</taxon>
    </lineage>
</organism>